<proteinExistence type="predicted"/>
<dbReference type="Pfam" id="PF22936">
    <property type="entry name" value="Pol_BBD"/>
    <property type="match status" value="1"/>
</dbReference>
<organism evidence="5 6">
    <name type="scientific">Lagenidium giganteum</name>
    <dbReference type="NCBI Taxonomy" id="4803"/>
    <lineage>
        <taxon>Eukaryota</taxon>
        <taxon>Sar</taxon>
        <taxon>Stramenopiles</taxon>
        <taxon>Oomycota</taxon>
        <taxon>Peronosporomycetes</taxon>
        <taxon>Pythiales</taxon>
        <taxon>Pythiaceae</taxon>
    </lineage>
</organism>
<evidence type="ECO:0000313" key="6">
    <source>
        <dbReference type="Proteomes" id="UP001146120"/>
    </source>
</evidence>
<dbReference type="PROSITE" id="PS50994">
    <property type="entry name" value="INTEGRASE"/>
    <property type="match status" value="1"/>
</dbReference>
<dbReference type="GO" id="GO:0008233">
    <property type="term" value="F:peptidase activity"/>
    <property type="evidence" value="ECO:0007669"/>
    <property type="project" value="UniProtKB-KW"/>
</dbReference>
<dbReference type="SUPFAM" id="SSF57756">
    <property type="entry name" value="Retrovirus zinc finger-like domains"/>
    <property type="match status" value="1"/>
</dbReference>
<dbReference type="GO" id="GO:0008270">
    <property type="term" value="F:zinc ion binding"/>
    <property type="evidence" value="ECO:0007669"/>
    <property type="project" value="InterPro"/>
</dbReference>
<reference evidence="5" key="1">
    <citation type="submission" date="2022-11" db="EMBL/GenBank/DDBJ databases">
        <authorList>
            <person name="Morgan W.R."/>
            <person name="Tartar A."/>
        </authorList>
    </citation>
    <scope>NUCLEOTIDE SEQUENCE</scope>
    <source>
        <strain evidence="5">ARSEF 373</strain>
    </source>
</reference>
<dbReference type="InterPro" id="IPR012337">
    <property type="entry name" value="RNaseH-like_sf"/>
</dbReference>
<feature type="domain" description="Integrase catalytic" evidence="4">
    <location>
        <begin position="372"/>
        <end position="447"/>
    </location>
</feature>
<keyword evidence="1" id="KW-0645">Protease</keyword>
<comment type="caution">
    <text evidence="5">The sequence shown here is derived from an EMBL/GenBank/DDBJ whole genome shotgun (WGS) entry which is preliminary data.</text>
</comment>
<dbReference type="Pfam" id="PF25597">
    <property type="entry name" value="SH3_retrovirus"/>
    <property type="match status" value="1"/>
</dbReference>
<dbReference type="EMBL" id="DAKRPA010000045">
    <property type="protein sequence ID" value="DBA01540.1"/>
    <property type="molecule type" value="Genomic_DNA"/>
</dbReference>
<dbReference type="InterPro" id="IPR036397">
    <property type="entry name" value="RNaseH_sf"/>
</dbReference>
<dbReference type="InterPro" id="IPR036875">
    <property type="entry name" value="Znf_CCHC_sf"/>
</dbReference>
<feature type="compositionally biased region" description="Low complexity" evidence="3">
    <location>
        <begin position="548"/>
        <end position="578"/>
    </location>
</feature>
<evidence type="ECO:0000256" key="3">
    <source>
        <dbReference type="SAM" id="MobiDB-lite"/>
    </source>
</evidence>
<dbReference type="GO" id="GO:0006508">
    <property type="term" value="P:proteolysis"/>
    <property type="evidence" value="ECO:0007669"/>
    <property type="project" value="UniProtKB-KW"/>
</dbReference>
<keyword evidence="6" id="KW-1185">Reference proteome</keyword>
<feature type="compositionally biased region" description="Basic and acidic residues" evidence="3">
    <location>
        <begin position="536"/>
        <end position="546"/>
    </location>
</feature>
<dbReference type="SUPFAM" id="SSF53098">
    <property type="entry name" value="Ribonuclease H-like"/>
    <property type="match status" value="1"/>
</dbReference>
<dbReference type="AlphaFoldDB" id="A0AAV2Z720"/>
<protein>
    <recommendedName>
        <fullName evidence="4">Integrase catalytic domain-containing protein</fullName>
    </recommendedName>
</protein>
<dbReference type="GO" id="GO:0015074">
    <property type="term" value="P:DNA integration"/>
    <property type="evidence" value="ECO:0007669"/>
    <property type="project" value="InterPro"/>
</dbReference>
<evidence type="ECO:0000256" key="2">
    <source>
        <dbReference type="SAM" id="Coils"/>
    </source>
</evidence>
<dbReference type="Gene3D" id="3.30.420.10">
    <property type="entry name" value="Ribonuclease H-like superfamily/Ribonuclease H"/>
    <property type="match status" value="1"/>
</dbReference>
<dbReference type="Proteomes" id="UP001146120">
    <property type="component" value="Unassembled WGS sequence"/>
</dbReference>
<gene>
    <name evidence="5" type="ORF">N0F65_011511</name>
</gene>
<dbReference type="InterPro" id="IPR054722">
    <property type="entry name" value="PolX-like_BBD"/>
</dbReference>
<feature type="coiled-coil region" evidence="2">
    <location>
        <begin position="506"/>
        <end position="533"/>
    </location>
</feature>
<feature type="compositionally biased region" description="Basic and acidic residues" evidence="3">
    <location>
        <begin position="583"/>
        <end position="593"/>
    </location>
</feature>
<dbReference type="PANTHER" id="PTHR42648">
    <property type="entry name" value="TRANSPOSASE, PUTATIVE-RELATED"/>
    <property type="match status" value="1"/>
</dbReference>
<dbReference type="Gene3D" id="4.10.60.10">
    <property type="entry name" value="Zinc finger, CCHC-type"/>
    <property type="match status" value="1"/>
</dbReference>
<evidence type="ECO:0000313" key="5">
    <source>
        <dbReference type="EMBL" id="DBA01540.1"/>
    </source>
</evidence>
<name>A0AAV2Z720_9STRA</name>
<dbReference type="PANTHER" id="PTHR42648:SF28">
    <property type="entry name" value="TRANSPOSON-ENCODED PROTEIN WITH RIBONUCLEASE H-LIKE AND RETROVIRUS ZINC FINGER-LIKE DOMAINS"/>
    <property type="match status" value="1"/>
</dbReference>
<keyword evidence="1" id="KW-0378">Hydrolase</keyword>
<dbReference type="InterPro" id="IPR039537">
    <property type="entry name" value="Retrotran_Ty1/copia-like"/>
</dbReference>
<accession>A0AAV2Z720</accession>
<sequence>MQNLLVNRRDDFAVHARELATWAQIHDEKARSARGLGTIIGSVTNGGTRDGKRETRSCNYCKIKGHVEKDCRKKNGKTDFALSSVHADDLDAGDWVLDSGASVHLVRDKHMLDDTLATDECCVLTDGSKLLVTHRGTAKIVATVDGVDKCITLANACYSPKVAVNLISMGTLLEKGCTSEKCNGRLAMLHSGRMMWYVQVKSRVLVVDRDGNGQRGDTLDVGKMVLNAVRDAATERPAPTAKQAGTLVHFHLRFGHLAYDTIERMADAPRASTELTDRRRPVCIPCAEGKTTRARQPTKDTGANAPVDVIGGVICSDLKGPMTPADRRGNRYMINLICHASNYCRIFLAKRKDLAAQQFAHFLVWFEKRFQGVARQISEARNQATNGKAERMHRTIMNMVRCMLFGCGLPLKFWGDAAEYAAFVLNRMPTRANPKRASPIQVLTGKPPHFDDVVVFGSPCTVYDDPGKSALQRRAVPGIIIGKNDQTKGFRVYLPKQQMVKTTRHVSNVETLNESANERLQRALEEASDAELAELARDHETQRSQDESPQASAAVPAAAPALPTPTTSGPPATAPSPRRSQRRREESAKKRAAGDTTSGGDASSELRRRGPPLIAHVLAMSALGASRTELENLPDPKGYKATLAAPDSELWAAARQEELASIAANGTWIVVRRTPGMHTLPTQ</sequence>
<dbReference type="InterPro" id="IPR057670">
    <property type="entry name" value="SH3_retrovirus"/>
</dbReference>
<keyword evidence="2" id="KW-0175">Coiled coil</keyword>
<evidence type="ECO:0000259" key="4">
    <source>
        <dbReference type="PROSITE" id="PS50994"/>
    </source>
</evidence>
<dbReference type="InterPro" id="IPR001584">
    <property type="entry name" value="Integrase_cat-core"/>
</dbReference>
<dbReference type="GO" id="GO:0003676">
    <property type="term" value="F:nucleic acid binding"/>
    <property type="evidence" value="ECO:0007669"/>
    <property type="project" value="InterPro"/>
</dbReference>
<feature type="region of interest" description="Disordered" evidence="3">
    <location>
        <begin position="536"/>
        <end position="608"/>
    </location>
</feature>
<evidence type="ECO:0000256" key="1">
    <source>
        <dbReference type="ARBA" id="ARBA00022670"/>
    </source>
</evidence>
<reference evidence="5" key="2">
    <citation type="journal article" date="2023" name="Microbiol Resour">
        <title>Decontamination and Annotation of the Draft Genome Sequence of the Oomycete Lagenidium giganteum ARSEF 373.</title>
        <authorList>
            <person name="Morgan W.R."/>
            <person name="Tartar A."/>
        </authorList>
    </citation>
    <scope>NUCLEOTIDE SEQUENCE</scope>
    <source>
        <strain evidence="5">ARSEF 373</strain>
    </source>
</reference>